<feature type="region of interest" description="Disordered" evidence="1">
    <location>
        <begin position="112"/>
        <end position="162"/>
    </location>
</feature>
<evidence type="ECO:0000313" key="2">
    <source>
        <dbReference type="EMBL" id="CZT14596.1"/>
    </source>
</evidence>
<protein>
    <submittedName>
        <fullName evidence="2">Uncharacterized protein</fullName>
    </submittedName>
</protein>
<dbReference type="RefSeq" id="XP_023621493.1">
    <property type="nucleotide sequence ID" value="XM_023765725.1"/>
</dbReference>
<evidence type="ECO:0000313" key="3">
    <source>
        <dbReference type="Proteomes" id="UP000225277"/>
    </source>
</evidence>
<dbReference type="AlphaFoldDB" id="A0A2D3UUK8"/>
<feature type="compositionally biased region" description="Low complexity" evidence="1">
    <location>
        <begin position="74"/>
        <end position="84"/>
    </location>
</feature>
<sequence>MSDATPASTKKTVKGWTDVEKLGLLFQIIEKAGTIPWAELDLPEGRTQKACSVMVDKEKAKLRKAKEGGDEDGATTATPATPATGGKGKVPSFNLSKEIGKLADSLLLQKRATALDEDDTPAKKPRATPRKSKKAIQAEEAAAAAAEADDDQEDLVKAEVFE</sequence>
<feature type="region of interest" description="Disordered" evidence="1">
    <location>
        <begin position="59"/>
        <end position="92"/>
    </location>
</feature>
<dbReference type="OrthoDB" id="5371646at2759"/>
<name>A0A2D3UUK8_9PEZI</name>
<gene>
    <name evidence="2" type="ORF">RCC_00571</name>
</gene>
<reference evidence="2 3" key="1">
    <citation type="submission" date="2016-03" db="EMBL/GenBank/DDBJ databases">
        <authorList>
            <person name="Ploux O."/>
        </authorList>
    </citation>
    <scope>NUCLEOTIDE SEQUENCE [LARGE SCALE GENOMIC DNA]</scope>
    <source>
        <strain evidence="2 3">URUG2</strain>
    </source>
</reference>
<dbReference type="EMBL" id="FJUY01000001">
    <property type="protein sequence ID" value="CZT14596.1"/>
    <property type="molecule type" value="Genomic_DNA"/>
</dbReference>
<dbReference type="Proteomes" id="UP000225277">
    <property type="component" value="Unassembled WGS sequence"/>
</dbReference>
<dbReference type="GeneID" id="35595947"/>
<accession>A0A2D3UUK8</accession>
<evidence type="ECO:0000256" key="1">
    <source>
        <dbReference type="SAM" id="MobiDB-lite"/>
    </source>
</evidence>
<feature type="compositionally biased region" description="Basic residues" evidence="1">
    <location>
        <begin position="123"/>
        <end position="134"/>
    </location>
</feature>
<keyword evidence="3" id="KW-1185">Reference proteome</keyword>
<organism evidence="2 3">
    <name type="scientific">Ramularia collo-cygni</name>
    <dbReference type="NCBI Taxonomy" id="112498"/>
    <lineage>
        <taxon>Eukaryota</taxon>
        <taxon>Fungi</taxon>
        <taxon>Dikarya</taxon>
        <taxon>Ascomycota</taxon>
        <taxon>Pezizomycotina</taxon>
        <taxon>Dothideomycetes</taxon>
        <taxon>Dothideomycetidae</taxon>
        <taxon>Mycosphaerellales</taxon>
        <taxon>Mycosphaerellaceae</taxon>
        <taxon>Ramularia</taxon>
    </lineage>
</organism>
<proteinExistence type="predicted"/>